<dbReference type="GO" id="GO:0052622">
    <property type="term" value="F:ATP/ADP dimethylallyltransferase activity"/>
    <property type="evidence" value="ECO:0007669"/>
    <property type="project" value="UniProtKB-EC"/>
</dbReference>
<dbReference type="AlphaFoldDB" id="A0ABD3ITJ6"/>
<organism evidence="11 12">
    <name type="scientific">Eucalyptus globulus</name>
    <name type="common">Tasmanian blue gum</name>
    <dbReference type="NCBI Taxonomy" id="34317"/>
    <lineage>
        <taxon>Eukaryota</taxon>
        <taxon>Viridiplantae</taxon>
        <taxon>Streptophyta</taxon>
        <taxon>Embryophyta</taxon>
        <taxon>Tracheophyta</taxon>
        <taxon>Spermatophyta</taxon>
        <taxon>Magnoliopsida</taxon>
        <taxon>eudicotyledons</taxon>
        <taxon>Gunneridae</taxon>
        <taxon>Pentapetalae</taxon>
        <taxon>rosids</taxon>
        <taxon>malvids</taxon>
        <taxon>Myrtales</taxon>
        <taxon>Myrtaceae</taxon>
        <taxon>Myrtoideae</taxon>
        <taxon>Eucalypteae</taxon>
        <taxon>Eucalyptus</taxon>
    </lineage>
</organism>
<evidence type="ECO:0000256" key="4">
    <source>
        <dbReference type="ARBA" id="ARBA00022741"/>
    </source>
</evidence>
<dbReference type="EC" id="2.5.1.112" evidence="10"/>
<keyword evidence="6" id="KW-0809">Transit peptide</keyword>
<dbReference type="InterPro" id="IPR027417">
    <property type="entry name" value="P-loop_NTPase"/>
</dbReference>
<dbReference type="FunFam" id="1.10.287.890:FF:000002">
    <property type="entry name" value="Adenylate isopentenyltransferase 5, chloroplastic"/>
    <property type="match status" value="1"/>
</dbReference>
<evidence type="ECO:0000256" key="1">
    <source>
        <dbReference type="ARBA" id="ARBA00005842"/>
    </source>
</evidence>
<evidence type="ECO:0000256" key="7">
    <source>
        <dbReference type="ARBA" id="ARBA00051744"/>
    </source>
</evidence>
<comment type="catalytic activity">
    <reaction evidence="8">
        <text>dimethylallyl diphosphate + ADP = N(6)-(dimethylallyl)adenosine 5'-diphosphate + diphosphate</text>
        <dbReference type="Rhea" id="RHEA:36327"/>
        <dbReference type="ChEBI" id="CHEBI:33019"/>
        <dbReference type="ChEBI" id="CHEBI:57623"/>
        <dbReference type="ChEBI" id="CHEBI:73533"/>
        <dbReference type="ChEBI" id="CHEBI:456216"/>
        <dbReference type="EC" id="2.5.1.112"/>
    </reaction>
</comment>
<evidence type="ECO:0000256" key="3">
    <source>
        <dbReference type="ARBA" id="ARBA00022712"/>
    </source>
</evidence>
<gene>
    <name evidence="11" type="ORF">ACJRO7_009000</name>
</gene>
<dbReference type="SUPFAM" id="SSF52540">
    <property type="entry name" value="P-loop containing nucleoside triphosphate hydrolases"/>
    <property type="match status" value="1"/>
</dbReference>
<evidence type="ECO:0000256" key="2">
    <source>
        <dbReference type="ARBA" id="ARBA00022679"/>
    </source>
</evidence>
<evidence type="ECO:0000256" key="10">
    <source>
        <dbReference type="ARBA" id="ARBA00066838"/>
    </source>
</evidence>
<evidence type="ECO:0000256" key="9">
    <source>
        <dbReference type="ARBA" id="ARBA00055191"/>
    </source>
</evidence>
<dbReference type="Gene3D" id="3.40.50.300">
    <property type="entry name" value="P-loop containing nucleotide triphosphate hydrolases"/>
    <property type="match status" value="1"/>
</dbReference>
<dbReference type="Pfam" id="PF01715">
    <property type="entry name" value="IPPT"/>
    <property type="match status" value="2"/>
</dbReference>
<dbReference type="GO" id="GO:0005524">
    <property type="term" value="F:ATP binding"/>
    <property type="evidence" value="ECO:0007669"/>
    <property type="project" value="UniProtKB-KW"/>
</dbReference>
<dbReference type="PANTHER" id="PTHR11088">
    <property type="entry name" value="TRNA DIMETHYLALLYLTRANSFERASE"/>
    <property type="match status" value="1"/>
</dbReference>
<evidence type="ECO:0000256" key="6">
    <source>
        <dbReference type="ARBA" id="ARBA00022946"/>
    </source>
</evidence>
<evidence type="ECO:0000313" key="11">
    <source>
        <dbReference type="EMBL" id="KAL3717498.1"/>
    </source>
</evidence>
<dbReference type="Gene3D" id="1.10.287.890">
    <property type="entry name" value="Crystal structure of tRNA isopentenylpyrophosphate transferase (bh2366) domain"/>
    <property type="match status" value="1"/>
</dbReference>
<proteinExistence type="inferred from homology"/>
<keyword evidence="4" id="KW-0547">Nucleotide-binding</keyword>
<dbReference type="InterPro" id="IPR039657">
    <property type="entry name" value="Dimethylallyltransferase"/>
</dbReference>
<sequence length="365" mass="41015">MRIPMVMCKPTAQPLLHAASLVRRSNRGFYKLSPQKEKVVVILGVTGAGKSRLSIDIASHFPAEIVNSDKIQVHKGLDIVTNKITEEEQCGIPHHLLGTIPPDADFTASEFSNSALLAIESIRARGNTPVIVGGSNSYIETLIASHDYRFQSNYECCFLWVDAAMPILHSFLSKRVDKMVERGMVEEARNAFDPNGQYSRGIRRAIGLPELDLLFRTEKFLDRQAHARLLKEAMEEIKTNTCKLASRQLEKIHRLRNQKGWNLHRMDATEVFCKHGKADADEAWEELVAGPSTIIVAEFLYNVTANKATSGGLHKGLIKCRANHGSCQLQQQIISKFLQKHSRRVRGTAFDSFLRQINTYITDVH</sequence>
<dbReference type="GO" id="GO:0005737">
    <property type="term" value="C:cytoplasm"/>
    <property type="evidence" value="ECO:0007669"/>
    <property type="project" value="UniProtKB-ARBA"/>
</dbReference>
<comment type="function">
    <text evidence="9">Involved in cytokinin biosynthesis. Catalyzes the transfer of an isopentenyl group from dimethylallyl diphosphate (DMAPP) to ATP and ADP.</text>
</comment>
<evidence type="ECO:0000256" key="8">
    <source>
        <dbReference type="ARBA" id="ARBA00052386"/>
    </source>
</evidence>
<keyword evidence="5" id="KW-0067">ATP-binding</keyword>
<keyword evidence="2" id="KW-0808">Transferase</keyword>
<name>A0ABD3ITJ6_EUCGL</name>
<accession>A0ABD3ITJ6</accession>
<keyword evidence="3" id="KW-0203">Cytokinin biosynthesis</keyword>
<comment type="similarity">
    <text evidence="1">Belongs to the IPP transferase family.</text>
</comment>
<evidence type="ECO:0000313" key="12">
    <source>
        <dbReference type="Proteomes" id="UP001634007"/>
    </source>
</evidence>
<dbReference type="Proteomes" id="UP001634007">
    <property type="component" value="Unassembled WGS sequence"/>
</dbReference>
<keyword evidence="12" id="KW-1185">Reference proteome</keyword>
<comment type="caution">
    <text evidence="11">The sequence shown here is derived from an EMBL/GenBank/DDBJ whole genome shotgun (WGS) entry which is preliminary data.</text>
</comment>
<comment type="catalytic activity">
    <reaction evidence="7">
        <text>dimethylallyl diphosphate + ATP = N(6)-(dimethylallyl)adenosine 5'-triphosphate + diphosphate</text>
        <dbReference type="Rhea" id="RHEA:36331"/>
        <dbReference type="ChEBI" id="CHEBI:30616"/>
        <dbReference type="ChEBI" id="CHEBI:33019"/>
        <dbReference type="ChEBI" id="CHEBI:57623"/>
        <dbReference type="ChEBI" id="CHEBI:73532"/>
        <dbReference type="EC" id="2.5.1.112"/>
    </reaction>
</comment>
<dbReference type="PANTHER" id="PTHR11088:SF74">
    <property type="entry name" value="ADENYLATE ISOPENTENYLTRANSFERASE 5, CHLOROPLASTIC"/>
    <property type="match status" value="1"/>
</dbReference>
<protein>
    <recommendedName>
        <fullName evidence="10">adenylate dimethylallyltransferase (ADP/ATP-dependent)</fullName>
        <ecNumber evidence="10">2.5.1.112</ecNumber>
    </recommendedName>
</protein>
<evidence type="ECO:0000256" key="5">
    <source>
        <dbReference type="ARBA" id="ARBA00022840"/>
    </source>
</evidence>
<reference evidence="11 12" key="1">
    <citation type="submission" date="2024-11" db="EMBL/GenBank/DDBJ databases">
        <title>Chromosome-level genome assembly of Eucalyptus globulus Labill. provides insights into its genome evolution.</title>
        <authorList>
            <person name="Li X."/>
        </authorList>
    </citation>
    <scope>NUCLEOTIDE SEQUENCE [LARGE SCALE GENOMIC DNA]</scope>
    <source>
        <strain evidence="11">CL2024</strain>
        <tissue evidence="11">Fresh tender leaves</tissue>
    </source>
</reference>
<dbReference type="GO" id="GO:0009691">
    <property type="term" value="P:cytokinin biosynthetic process"/>
    <property type="evidence" value="ECO:0007669"/>
    <property type="project" value="UniProtKB-KW"/>
</dbReference>
<dbReference type="GO" id="GO:0009824">
    <property type="term" value="F:AMP dimethylallyltransferase activity"/>
    <property type="evidence" value="ECO:0007669"/>
    <property type="project" value="UniProtKB-ARBA"/>
</dbReference>
<dbReference type="EMBL" id="JBJKBG010000011">
    <property type="protein sequence ID" value="KAL3717498.1"/>
    <property type="molecule type" value="Genomic_DNA"/>
</dbReference>